<dbReference type="RefSeq" id="WP_189031588.1">
    <property type="nucleotide sequence ID" value="NZ_BMNE01000005.1"/>
</dbReference>
<dbReference type="Proteomes" id="UP000658127">
    <property type="component" value="Unassembled WGS sequence"/>
</dbReference>
<protein>
    <recommendedName>
        <fullName evidence="1">DUF397 domain-containing protein</fullName>
    </recommendedName>
</protein>
<accession>A0ABQ2KNG2</accession>
<reference evidence="3" key="1">
    <citation type="journal article" date="2019" name="Int. J. Syst. Evol. Microbiol.">
        <title>The Global Catalogue of Microorganisms (GCM) 10K type strain sequencing project: providing services to taxonomists for standard genome sequencing and annotation.</title>
        <authorList>
            <consortium name="The Broad Institute Genomics Platform"/>
            <consortium name="The Broad Institute Genome Sequencing Center for Infectious Disease"/>
            <person name="Wu L."/>
            <person name="Ma J."/>
        </authorList>
    </citation>
    <scope>NUCLEOTIDE SEQUENCE [LARGE SCALE GENOMIC DNA]</scope>
    <source>
        <strain evidence="3">CGMCC 4.7329</strain>
    </source>
</reference>
<dbReference type="InterPro" id="IPR007278">
    <property type="entry name" value="DUF397"/>
</dbReference>
<dbReference type="EMBL" id="BMNE01000005">
    <property type="protein sequence ID" value="GGN87885.1"/>
    <property type="molecule type" value="Genomic_DNA"/>
</dbReference>
<organism evidence="2 3">
    <name type="scientific">Nocardia rhizosphaerihabitans</name>
    <dbReference type="NCBI Taxonomy" id="1691570"/>
    <lineage>
        <taxon>Bacteria</taxon>
        <taxon>Bacillati</taxon>
        <taxon>Actinomycetota</taxon>
        <taxon>Actinomycetes</taxon>
        <taxon>Mycobacteriales</taxon>
        <taxon>Nocardiaceae</taxon>
        <taxon>Nocardia</taxon>
    </lineage>
</organism>
<evidence type="ECO:0000313" key="3">
    <source>
        <dbReference type="Proteomes" id="UP000658127"/>
    </source>
</evidence>
<comment type="caution">
    <text evidence="2">The sequence shown here is derived from an EMBL/GenBank/DDBJ whole genome shotgun (WGS) entry which is preliminary data.</text>
</comment>
<dbReference type="Pfam" id="PF04149">
    <property type="entry name" value="DUF397"/>
    <property type="match status" value="1"/>
</dbReference>
<name>A0ABQ2KNG2_9NOCA</name>
<keyword evidence="3" id="KW-1185">Reference proteome</keyword>
<gene>
    <name evidence="2" type="ORF">GCM10011610_44660</name>
</gene>
<proteinExistence type="predicted"/>
<feature type="domain" description="DUF397" evidence="1">
    <location>
        <begin position="13"/>
        <end position="63"/>
    </location>
</feature>
<evidence type="ECO:0000313" key="2">
    <source>
        <dbReference type="EMBL" id="GGN87885.1"/>
    </source>
</evidence>
<sequence length="71" mass="7425">MNSKRTIDTTGATWLRAGTAGAGSSVEVAMLADGYVALRDGKNPDGPVLIFTPSEWAAFTAGVHDGEFDRP</sequence>
<evidence type="ECO:0000259" key="1">
    <source>
        <dbReference type="Pfam" id="PF04149"/>
    </source>
</evidence>